<feature type="region of interest" description="Disordered" evidence="1">
    <location>
        <begin position="1"/>
        <end position="49"/>
    </location>
</feature>
<proteinExistence type="predicted"/>
<dbReference type="RefSeq" id="WP_270123584.1">
    <property type="nucleotide sequence ID" value="NZ_BAAAOM010000002.1"/>
</dbReference>
<protein>
    <submittedName>
        <fullName evidence="3">Uncharacterized protein</fullName>
    </submittedName>
</protein>
<dbReference type="EMBL" id="JAVDYD010000001">
    <property type="protein sequence ID" value="MDR7336882.1"/>
    <property type="molecule type" value="Genomic_DNA"/>
</dbReference>
<accession>A0A9X3SWF1</accession>
<keyword evidence="2" id="KW-1133">Transmembrane helix</keyword>
<organism evidence="3 5">
    <name type="scientific">Glycomyces lechevalierae</name>
    <dbReference type="NCBI Taxonomy" id="256034"/>
    <lineage>
        <taxon>Bacteria</taxon>
        <taxon>Bacillati</taxon>
        <taxon>Actinomycetota</taxon>
        <taxon>Actinomycetes</taxon>
        <taxon>Glycomycetales</taxon>
        <taxon>Glycomycetaceae</taxon>
        <taxon>Glycomyces</taxon>
    </lineage>
</organism>
<evidence type="ECO:0000313" key="3">
    <source>
        <dbReference type="EMBL" id="MDA1387089.1"/>
    </source>
</evidence>
<name>A0A9X3SWF1_9ACTN</name>
<feature type="compositionally biased region" description="Basic and acidic residues" evidence="1">
    <location>
        <begin position="1"/>
        <end position="10"/>
    </location>
</feature>
<comment type="caution">
    <text evidence="3">The sequence shown here is derived from an EMBL/GenBank/DDBJ whole genome shotgun (WGS) entry which is preliminary data.</text>
</comment>
<evidence type="ECO:0000313" key="4">
    <source>
        <dbReference type="EMBL" id="MDR7336882.1"/>
    </source>
</evidence>
<dbReference type="EMBL" id="JAPZVQ010000013">
    <property type="protein sequence ID" value="MDA1387089.1"/>
    <property type="molecule type" value="Genomic_DNA"/>
</dbReference>
<feature type="transmembrane region" description="Helical" evidence="2">
    <location>
        <begin position="61"/>
        <end position="82"/>
    </location>
</feature>
<sequence length="126" mass="13408">MKSKHEKPNDTEPAGETDALRLSDLAESEAAPAEALDSVHDGAYAPDEDLWPAPRSVRRGLALAAVGVVVVAAAVIGGKIAYDRRKSAKGYRRAVAALEDARDALLSAAAELPERGREVLHRVTDR</sequence>
<feature type="compositionally biased region" description="Low complexity" evidence="1">
    <location>
        <begin position="22"/>
        <end position="36"/>
    </location>
</feature>
<evidence type="ECO:0000313" key="5">
    <source>
        <dbReference type="Proteomes" id="UP001145799"/>
    </source>
</evidence>
<evidence type="ECO:0000256" key="2">
    <source>
        <dbReference type="SAM" id="Phobius"/>
    </source>
</evidence>
<reference evidence="4 6" key="2">
    <citation type="submission" date="2023-07" db="EMBL/GenBank/DDBJ databases">
        <title>Sequencing the genomes of 1000 actinobacteria strains.</title>
        <authorList>
            <person name="Klenk H.-P."/>
        </authorList>
    </citation>
    <scope>NUCLEOTIDE SEQUENCE [LARGE SCALE GENOMIC DNA]</scope>
    <source>
        <strain evidence="4 6">DSM 44724</strain>
    </source>
</reference>
<reference evidence="3" key="1">
    <citation type="submission" date="2022-12" db="EMBL/GenBank/DDBJ databases">
        <title>Gycomyces niveus sp.nov., a novel actinomycete isolated from soil in Shouguang.</title>
        <authorList>
            <person name="Yang X."/>
        </authorList>
    </citation>
    <scope>NUCLEOTIDE SEQUENCE</scope>
    <source>
        <strain evidence="3">DSM 44724</strain>
    </source>
</reference>
<evidence type="ECO:0000313" key="6">
    <source>
        <dbReference type="Proteomes" id="UP001183604"/>
    </source>
</evidence>
<gene>
    <name evidence="4" type="ORF">J2S69_000601</name>
    <name evidence="3" type="ORF">O2L01_18970</name>
</gene>
<dbReference type="Proteomes" id="UP001145799">
    <property type="component" value="Unassembled WGS sequence"/>
</dbReference>
<keyword evidence="2" id="KW-0812">Transmembrane</keyword>
<keyword evidence="2" id="KW-0472">Membrane</keyword>
<evidence type="ECO:0000256" key="1">
    <source>
        <dbReference type="SAM" id="MobiDB-lite"/>
    </source>
</evidence>
<keyword evidence="6" id="KW-1185">Reference proteome</keyword>
<dbReference type="Proteomes" id="UP001183604">
    <property type="component" value="Unassembled WGS sequence"/>
</dbReference>
<dbReference type="AlphaFoldDB" id="A0A9X3SWF1"/>